<dbReference type="Pfam" id="PF04719">
    <property type="entry name" value="TAFII28"/>
    <property type="match status" value="1"/>
</dbReference>
<dbReference type="AlphaFoldDB" id="A0ABD2QCA3"/>
<keyword evidence="17" id="KW-1185">Reference proteome</keyword>
<evidence type="ECO:0000256" key="5">
    <source>
        <dbReference type="ARBA" id="ARBA00009788"/>
    </source>
</evidence>
<dbReference type="CDD" id="cd08048">
    <property type="entry name" value="HFD_TAF11"/>
    <property type="match status" value="1"/>
</dbReference>
<comment type="similarity">
    <text evidence="5">Belongs to the TAF11 family.</text>
</comment>
<evidence type="ECO:0000256" key="11">
    <source>
        <dbReference type="ARBA" id="ARBA00023163"/>
    </source>
</evidence>
<dbReference type="Pfam" id="PF02109">
    <property type="entry name" value="DAD"/>
    <property type="match status" value="1"/>
</dbReference>
<comment type="pathway">
    <text evidence="3 13">Protein modification; protein glycosylation.</text>
</comment>
<dbReference type="Gene3D" id="1.10.20.10">
    <property type="entry name" value="Histone, subunit A"/>
    <property type="match status" value="1"/>
</dbReference>
<dbReference type="InterPro" id="IPR003038">
    <property type="entry name" value="DAD/Ost2"/>
</dbReference>
<reference evidence="16 17" key="1">
    <citation type="submission" date="2024-11" db="EMBL/GenBank/DDBJ databases">
        <title>Adaptive evolution of stress response genes in parasites aligns with host niche diversity.</title>
        <authorList>
            <person name="Hahn C."/>
            <person name="Resl P."/>
        </authorList>
    </citation>
    <scope>NUCLEOTIDE SEQUENCE [LARGE SCALE GENOMIC DNA]</scope>
    <source>
        <strain evidence="16">EGGRZ-B1_66</strain>
        <tissue evidence="16">Body</tissue>
    </source>
</reference>
<dbReference type="FunFam" id="1.10.20.10:FF:000061">
    <property type="entry name" value="TFIID subunit"/>
    <property type="match status" value="1"/>
</dbReference>
<feature type="transmembrane region" description="Helical" evidence="13">
    <location>
        <begin position="307"/>
        <end position="326"/>
    </location>
</feature>
<organism evidence="16 17">
    <name type="scientific">Cichlidogyrus casuarinus</name>
    <dbReference type="NCBI Taxonomy" id="1844966"/>
    <lineage>
        <taxon>Eukaryota</taxon>
        <taxon>Metazoa</taxon>
        <taxon>Spiralia</taxon>
        <taxon>Lophotrochozoa</taxon>
        <taxon>Platyhelminthes</taxon>
        <taxon>Monogenea</taxon>
        <taxon>Monopisthocotylea</taxon>
        <taxon>Dactylogyridea</taxon>
        <taxon>Ancyrocephalidae</taxon>
        <taxon>Cichlidogyrus</taxon>
    </lineage>
</organism>
<evidence type="ECO:0000256" key="12">
    <source>
        <dbReference type="ARBA" id="ARBA00023242"/>
    </source>
</evidence>
<name>A0ABD2QCA3_9PLAT</name>
<feature type="compositionally biased region" description="Acidic residues" evidence="14">
    <location>
        <begin position="61"/>
        <end position="79"/>
    </location>
</feature>
<evidence type="ECO:0000256" key="2">
    <source>
        <dbReference type="ARBA" id="ARBA00004477"/>
    </source>
</evidence>
<evidence type="ECO:0000313" key="16">
    <source>
        <dbReference type="EMBL" id="KAL3316852.1"/>
    </source>
</evidence>
<dbReference type="InterPro" id="IPR009072">
    <property type="entry name" value="Histone-fold"/>
</dbReference>
<dbReference type="GO" id="GO:0005789">
    <property type="term" value="C:endoplasmic reticulum membrane"/>
    <property type="evidence" value="ECO:0007669"/>
    <property type="project" value="UniProtKB-SubCell"/>
</dbReference>
<evidence type="ECO:0000256" key="13">
    <source>
        <dbReference type="RuleBase" id="RU361136"/>
    </source>
</evidence>
<protein>
    <recommendedName>
        <fullName evidence="13">Dolichyl-diphosphooligosaccharide--protein glycosyltransferase subunit DAD1</fullName>
        <shortName evidence="13">Oligosaccharyl transferase subunit DAD1</shortName>
    </recommendedName>
</protein>
<comment type="function">
    <text evidence="13">Subunit of the oligosaccharyl transferase (OST) complex that catalyzes the initial transfer of a defined glycan (Glc(3)Man(9)GlcNAc(2) in eukaryotes) from the lipid carrier dolichol-pyrophosphate to an asparagine residue within an Asn-X-Ser/Thr consensus motif in nascent polypeptide chains, the first step in protein N-glycosylation. N-glycosylation occurs cotranslationally and the complex associates with the Sec61 complex at the channel-forming translocon complex that mediates protein translocation across the endoplasmic reticulum (ER). All subunits are required for a maximal enzyme activity.</text>
</comment>
<keyword evidence="10 13" id="KW-0472">Membrane</keyword>
<comment type="subunit">
    <text evidence="13">Component of the oligosaccharyltransferase (OST) complex.</text>
</comment>
<dbReference type="GO" id="GO:0005634">
    <property type="term" value="C:nucleus"/>
    <property type="evidence" value="ECO:0007669"/>
    <property type="project" value="UniProtKB-SubCell"/>
</dbReference>
<evidence type="ECO:0000259" key="15">
    <source>
        <dbReference type="Pfam" id="PF04719"/>
    </source>
</evidence>
<comment type="caution">
    <text evidence="16">The sequence shown here is derived from an EMBL/GenBank/DDBJ whole genome shotgun (WGS) entry which is preliminary data.</text>
</comment>
<evidence type="ECO:0000256" key="1">
    <source>
        <dbReference type="ARBA" id="ARBA00004123"/>
    </source>
</evidence>
<comment type="subcellular location">
    <subcellularLocation>
        <location evidence="2 13">Endoplasmic reticulum membrane</location>
        <topology evidence="2 13">Multi-pass membrane protein</topology>
    </subcellularLocation>
    <subcellularLocation>
        <location evidence="1">Nucleus</location>
    </subcellularLocation>
</comment>
<dbReference type="InterPro" id="IPR006809">
    <property type="entry name" value="TAFII28_dom"/>
</dbReference>
<evidence type="ECO:0000256" key="9">
    <source>
        <dbReference type="ARBA" id="ARBA00023015"/>
    </source>
</evidence>
<feature type="transmembrane region" description="Helical" evidence="13">
    <location>
        <begin position="270"/>
        <end position="287"/>
    </location>
</feature>
<sequence length="327" mass="36483">MATETDSKKRSPLTATETDTELIKKVCLSPSSSNLSHSPTNAPASVVTNEEGDSNIGGYFDELEDEEVNSSIQDEEDGTEASGSALDFEPDTNTSRPSEDRKIMALLAHFSEDQLNRFETFRRATFAKACVKRVMHSVLNTTVNQNVAIAMAGMTKVFVGELLDEAFAYRDRLGENIKLQPRHVREAARILQEENKTSTAFRPGKHAKQKAPESVGYSKIALVKDLCQDYVNKTPQRLKLIDVYLLYVLLTGVMQFIYCCLVGTFPFNAFLSGFISCVGSFIFGVCLRMHTDPTNKELFSDFCPERAFGEFIFAHLVLHLIVFNFIG</sequence>
<dbReference type="PANTHER" id="PTHR10705">
    <property type="entry name" value="DOLICHYL-DIPHOSPHOOLIGOSACCHARIDE--PROTEIN GLYCOSYLTRANSFERASE SUBUNIT DAD1"/>
    <property type="match status" value="1"/>
</dbReference>
<keyword evidence="12" id="KW-0539">Nucleus</keyword>
<evidence type="ECO:0000256" key="10">
    <source>
        <dbReference type="ARBA" id="ARBA00023136"/>
    </source>
</evidence>
<keyword evidence="7 13" id="KW-0256">Endoplasmic reticulum</keyword>
<feature type="compositionally biased region" description="Low complexity" evidence="14">
    <location>
        <begin position="28"/>
        <end position="39"/>
    </location>
</feature>
<keyword evidence="8 13" id="KW-1133">Transmembrane helix</keyword>
<evidence type="ECO:0000256" key="3">
    <source>
        <dbReference type="ARBA" id="ARBA00004922"/>
    </source>
</evidence>
<evidence type="ECO:0000256" key="7">
    <source>
        <dbReference type="ARBA" id="ARBA00022824"/>
    </source>
</evidence>
<feature type="domain" description="TAFII28-like protein" evidence="15">
    <location>
        <begin position="106"/>
        <end position="189"/>
    </location>
</feature>
<evidence type="ECO:0000256" key="6">
    <source>
        <dbReference type="ARBA" id="ARBA00022692"/>
    </source>
</evidence>
<keyword evidence="9" id="KW-0805">Transcription regulation</keyword>
<feature type="transmembrane region" description="Helical" evidence="13">
    <location>
        <begin position="243"/>
        <end position="264"/>
    </location>
</feature>
<gene>
    <name evidence="16" type="primary">DAD1</name>
    <name evidence="16" type="ORF">Ciccas_004497</name>
</gene>
<evidence type="ECO:0000256" key="14">
    <source>
        <dbReference type="SAM" id="MobiDB-lite"/>
    </source>
</evidence>
<evidence type="ECO:0000256" key="8">
    <source>
        <dbReference type="ARBA" id="ARBA00022989"/>
    </source>
</evidence>
<accession>A0ABD2QCA3</accession>
<dbReference type="SUPFAM" id="SSF47113">
    <property type="entry name" value="Histone-fold"/>
    <property type="match status" value="1"/>
</dbReference>
<comment type="similarity">
    <text evidence="4 13">Belongs to the DAD/OST2 family.</text>
</comment>
<evidence type="ECO:0000313" key="17">
    <source>
        <dbReference type="Proteomes" id="UP001626550"/>
    </source>
</evidence>
<dbReference type="EMBL" id="JBJKFK010000473">
    <property type="protein sequence ID" value="KAL3316852.1"/>
    <property type="molecule type" value="Genomic_DNA"/>
</dbReference>
<keyword evidence="11" id="KW-0804">Transcription</keyword>
<feature type="region of interest" description="Disordered" evidence="14">
    <location>
        <begin position="1"/>
        <end position="98"/>
    </location>
</feature>
<evidence type="ECO:0000256" key="4">
    <source>
        <dbReference type="ARBA" id="ARBA00009386"/>
    </source>
</evidence>
<dbReference type="Proteomes" id="UP001626550">
    <property type="component" value="Unassembled WGS sequence"/>
</dbReference>
<proteinExistence type="inferred from homology"/>
<keyword evidence="6 13" id="KW-0812">Transmembrane</keyword>
<dbReference type="PANTHER" id="PTHR10705:SF0">
    <property type="entry name" value="DOLICHYL-DIPHOSPHOOLIGOSACCHARIDE--PROTEIN GLYCOSYLTRANSFERASE SUBUNIT DAD1"/>
    <property type="match status" value="1"/>
</dbReference>